<evidence type="ECO:0000313" key="1">
    <source>
        <dbReference type="EMBL" id="KOF79430.1"/>
    </source>
</evidence>
<accession>A0A0L8GS33</accession>
<gene>
    <name evidence="1" type="ORF">OCBIM_22029530mg</name>
</gene>
<dbReference type="EMBL" id="KQ420774">
    <property type="protein sequence ID" value="KOF79430.1"/>
    <property type="molecule type" value="Genomic_DNA"/>
</dbReference>
<protein>
    <submittedName>
        <fullName evidence="1">Uncharacterized protein</fullName>
    </submittedName>
</protein>
<proteinExistence type="predicted"/>
<dbReference type="AlphaFoldDB" id="A0A0L8GS33"/>
<sequence>MWIVNTFAFVFKTSFCADIENKLPEFIKGSAIFTFYICTHPVLKNKCKQTHIFTRVCNIHFSKEVYIELYFFSNTLADVSNSRVKQTTKNF</sequence>
<organism evidence="1">
    <name type="scientific">Octopus bimaculoides</name>
    <name type="common">California two-spotted octopus</name>
    <dbReference type="NCBI Taxonomy" id="37653"/>
    <lineage>
        <taxon>Eukaryota</taxon>
        <taxon>Metazoa</taxon>
        <taxon>Spiralia</taxon>
        <taxon>Lophotrochozoa</taxon>
        <taxon>Mollusca</taxon>
        <taxon>Cephalopoda</taxon>
        <taxon>Coleoidea</taxon>
        <taxon>Octopodiformes</taxon>
        <taxon>Octopoda</taxon>
        <taxon>Incirrata</taxon>
        <taxon>Octopodidae</taxon>
        <taxon>Octopus</taxon>
    </lineage>
</organism>
<name>A0A0L8GS33_OCTBM</name>
<reference evidence="1" key="1">
    <citation type="submission" date="2015-07" db="EMBL/GenBank/DDBJ databases">
        <title>MeaNS - Measles Nucleotide Surveillance Program.</title>
        <authorList>
            <person name="Tran T."/>
            <person name="Druce J."/>
        </authorList>
    </citation>
    <scope>NUCLEOTIDE SEQUENCE</scope>
    <source>
        <strain evidence="1">UCB-OBI-ISO-001</strain>
        <tissue evidence="1">Gonad</tissue>
    </source>
</reference>